<organism evidence="1 2">
    <name type="scientific">Caerostris extrusa</name>
    <name type="common">Bark spider</name>
    <name type="synonym">Caerostris bankana</name>
    <dbReference type="NCBI Taxonomy" id="172846"/>
    <lineage>
        <taxon>Eukaryota</taxon>
        <taxon>Metazoa</taxon>
        <taxon>Ecdysozoa</taxon>
        <taxon>Arthropoda</taxon>
        <taxon>Chelicerata</taxon>
        <taxon>Arachnida</taxon>
        <taxon>Araneae</taxon>
        <taxon>Araneomorphae</taxon>
        <taxon>Entelegynae</taxon>
        <taxon>Araneoidea</taxon>
        <taxon>Araneidae</taxon>
        <taxon>Caerostris</taxon>
    </lineage>
</organism>
<gene>
    <name evidence="1" type="ORF">CEXT_40011</name>
</gene>
<comment type="caution">
    <text evidence="1">The sequence shown here is derived from an EMBL/GenBank/DDBJ whole genome shotgun (WGS) entry which is preliminary data.</text>
</comment>
<accession>A0AAV4MQ71</accession>
<dbReference type="EMBL" id="BPLR01002509">
    <property type="protein sequence ID" value="GIX74503.1"/>
    <property type="molecule type" value="Genomic_DNA"/>
</dbReference>
<keyword evidence="2" id="KW-1185">Reference proteome</keyword>
<evidence type="ECO:0000313" key="2">
    <source>
        <dbReference type="Proteomes" id="UP001054945"/>
    </source>
</evidence>
<proteinExistence type="predicted"/>
<protein>
    <submittedName>
        <fullName evidence="1">Uncharacterized protein</fullName>
    </submittedName>
</protein>
<reference evidence="1 2" key="1">
    <citation type="submission" date="2021-06" db="EMBL/GenBank/DDBJ databases">
        <title>Caerostris extrusa draft genome.</title>
        <authorList>
            <person name="Kono N."/>
            <person name="Arakawa K."/>
        </authorList>
    </citation>
    <scope>NUCLEOTIDE SEQUENCE [LARGE SCALE GENOMIC DNA]</scope>
</reference>
<evidence type="ECO:0000313" key="1">
    <source>
        <dbReference type="EMBL" id="GIX74503.1"/>
    </source>
</evidence>
<dbReference type="AlphaFoldDB" id="A0AAV4MQ71"/>
<name>A0AAV4MQ71_CAEEX</name>
<dbReference type="Proteomes" id="UP001054945">
    <property type="component" value="Unassembled WGS sequence"/>
</dbReference>
<sequence>MDMYLPLFVLNGPRPLYDRGCGKEEGMEGKSVRRLSDTPFFLSGGALGADRLRLSKSHFTSYRSQKEERAFIQTSDREINTFFLCIHGVSSKAGIKKSRGLQEIEEHIFMKGLLPGGHPIGRFLTRGVFKELWRRAEKRLKKYKYTRGDASMNTRSSYWEASSRIDGA</sequence>